<dbReference type="AlphaFoldDB" id="A0A848GA05"/>
<comment type="caution">
    <text evidence="3">The sequence shown here is derived from an EMBL/GenBank/DDBJ whole genome shotgun (WGS) entry which is preliminary data.</text>
</comment>
<dbReference type="EMBL" id="JABBGA010000020">
    <property type="protein sequence ID" value="NML27982.1"/>
    <property type="molecule type" value="Genomic_DNA"/>
</dbReference>
<gene>
    <name evidence="3" type="ORF">HHL15_19665</name>
</gene>
<evidence type="ECO:0000256" key="2">
    <source>
        <dbReference type="SAM" id="SignalP"/>
    </source>
</evidence>
<protein>
    <submittedName>
        <fullName evidence="3">Uncharacterized protein</fullName>
    </submittedName>
</protein>
<evidence type="ECO:0000256" key="1">
    <source>
        <dbReference type="SAM" id="MobiDB-lite"/>
    </source>
</evidence>
<feature type="chain" id="PRO_5032716883" evidence="2">
    <location>
        <begin position="36"/>
        <end position="232"/>
    </location>
</feature>
<proteinExistence type="predicted"/>
<evidence type="ECO:0000313" key="3">
    <source>
        <dbReference type="EMBL" id="NML27982.1"/>
    </source>
</evidence>
<reference evidence="3 4" key="1">
    <citation type="submission" date="2020-04" db="EMBL/GenBank/DDBJ databases">
        <title>Zoogloea sp. G-4-1-14 isolated from soil.</title>
        <authorList>
            <person name="Dahal R.H."/>
        </authorList>
    </citation>
    <scope>NUCLEOTIDE SEQUENCE [LARGE SCALE GENOMIC DNA]</scope>
    <source>
        <strain evidence="3 4">G-4-1-14</strain>
    </source>
</reference>
<feature type="region of interest" description="Disordered" evidence="1">
    <location>
        <begin position="204"/>
        <end position="232"/>
    </location>
</feature>
<keyword evidence="2" id="KW-0732">Signal</keyword>
<dbReference type="RefSeq" id="WP_169147513.1">
    <property type="nucleotide sequence ID" value="NZ_JABBGA010000020.1"/>
</dbReference>
<keyword evidence="4" id="KW-1185">Reference proteome</keyword>
<accession>A0A848GA05</accession>
<dbReference type="Proteomes" id="UP000580043">
    <property type="component" value="Unassembled WGS sequence"/>
</dbReference>
<evidence type="ECO:0000313" key="4">
    <source>
        <dbReference type="Proteomes" id="UP000580043"/>
    </source>
</evidence>
<sequence>MRKTFPFFLFPGCGPLCLPPFCLALCSVMPLSAGAASPSQVDEGEAALRAWVQQQGRQVLSFVGYSGAGYEDPEAMLAIAGRVLDGVDPARTVVAAGATAEGIGAVYALARRRGFVTLGVVSSLARDEAVPLSPCVDRVFYIPDTTWGGRLPEGGLAPTSAALVGVSDSLVGIGGGEIARDELLAARAAGKAVSFFQADMQHQAARDKAAARGQPAPQDFRGAAHPALLPGR</sequence>
<organism evidence="3 4">
    <name type="scientific">Zoogloea dura</name>
    <dbReference type="NCBI Taxonomy" id="2728840"/>
    <lineage>
        <taxon>Bacteria</taxon>
        <taxon>Pseudomonadati</taxon>
        <taxon>Pseudomonadota</taxon>
        <taxon>Betaproteobacteria</taxon>
        <taxon>Rhodocyclales</taxon>
        <taxon>Zoogloeaceae</taxon>
        <taxon>Zoogloea</taxon>
    </lineage>
</organism>
<name>A0A848GA05_9RHOO</name>
<feature type="signal peptide" evidence="2">
    <location>
        <begin position="1"/>
        <end position="35"/>
    </location>
</feature>